<dbReference type="KEGG" id="gtr:GLOTRDRAFT_95187"/>
<name>S7Q0Y6_GLOTA</name>
<organism evidence="2 3">
    <name type="scientific">Gloeophyllum trabeum (strain ATCC 11539 / FP-39264 / Madison 617)</name>
    <name type="common">Brown rot fungus</name>
    <dbReference type="NCBI Taxonomy" id="670483"/>
    <lineage>
        <taxon>Eukaryota</taxon>
        <taxon>Fungi</taxon>
        <taxon>Dikarya</taxon>
        <taxon>Basidiomycota</taxon>
        <taxon>Agaricomycotina</taxon>
        <taxon>Agaricomycetes</taxon>
        <taxon>Gloeophyllales</taxon>
        <taxon>Gloeophyllaceae</taxon>
        <taxon>Gloeophyllum</taxon>
    </lineage>
</organism>
<evidence type="ECO:0000256" key="1">
    <source>
        <dbReference type="SAM" id="MobiDB-lite"/>
    </source>
</evidence>
<accession>S7Q0Y6</accession>
<feature type="compositionally biased region" description="Basic and acidic residues" evidence="1">
    <location>
        <begin position="230"/>
        <end position="252"/>
    </location>
</feature>
<reference evidence="2 3" key="1">
    <citation type="journal article" date="2012" name="Science">
        <title>The Paleozoic origin of enzymatic lignin decomposition reconstructed from 31 fungal genomes.</title>
        <authorList>
            <person name="Floudas D."/>
            <person name="Binder M."/>
            <person name="Riley R."/>
            <person name="Barry K."/>
            <person name="Blanchette R.A."/>
            <person name="Henrissat B."/>
            <person name="Martinez A.T."/>
            <person name="Otillar R."/>
            <person name="Spatafora J.W."/>
            <person name="Yadav J.S."/>
            <person name="Aerts A."/>
            <person name="Benoit I."/>
            <person name="Boyd A."/>
            <person name="Carlson A."/>
            <person name="Copeland A."/>
            <person name="Coutinho P.M."/>
            <person name="de Vries R.P."/>
            <person name="Ferreira P."/>
            <person name="Findley K."/>
            <person name="Foster B."/>
            <person name="Gaskell J."/>
            <person name="Glotzer D."/>
            <person name="Gorecki P."/>
            <person name="Heitman J."/>
            <person name="Hesse C."/>
            <person name="Hori C."/>
            <person name="Igarashi K."/>
            <person name="Jurgens J.A."/>
            <person name="Kallen N."/>
            <person name="Kersten P."/>
            <person name="Kohler A."/>
            <person name="Kuees U."/>
            <person name="Kumar T.K.A."/>
            <person name="Kuo A."/>
            <person name="LaButti K."/>
            <person name="Larrondo L.F."/>
            <person name="Lindquist E."/>
            <person name="Ling A."/>
            <person name="Lombard V."/>
            <person name="Lucas S."/>
            <person name="Lundell T."/>
            <person name="Martin R."/>
            <person name="McLaughlin D.J."/>
            <person name="Morgenstern I."/>
            <person name="Morin E."/>
            <person name="Murat C."/>
            <person name="Nagy L.G."/>
            <person name="Nolan M."/>
            <person name="Ohm R.A."/>
            <person name="Patyshakuliyeva A."/>
            <person name="Rokas A."/>
            <person name="Ruiz-Duenas F.J."/>
            <person name="Sabat G."/>
            <person name="Salamov A."/>
            <person name="Samejima M."/>
            <person name="Schmutz J."/>
            <person name="Slot J.C."/>
            <person name="St John F."/>
            <person name="Stenlid J."/>
            <person name="Sun H."/>
            <person name="Sun S."/>
            <person name="Syed K."/>
            <person name="Tsang A."/>
            <person name="Wiebenga A."/>
            <person name="Young D."/>
            <person name="Pisabarro A."/>
            <person name="Eastwood D.C."/>
            <person name="Martin F."/>
            <person name="Cullen D."/>
            <person name="Grigoriev I.V."/>
            <person name="Hibbett D.S."/>
        </authorList>
    </citation>
    <scope>NUCLEOTIDE SEQUENCE [LARGE SCALE GENOMIC DNA]</scope>
    <source>
        <strain evidence="2 3">ATCC 11539</strain>
    </source>
</reference>
<dbReference type="EMBL" id="KB469306">
    <property type="protein sequence ID" value="EPQ53177.1"/>
    <property type="molecule type" value="Genomic_DNA"/>
</dbReference>
<dbReference type="GeneID" id="19309682"/>
<evidence type="ECO:0000313" key="3">
    <source>
        <dbReference type="Proteomes" id="UP000030669"/>
    </source>
</evidence>
<feature type="region of interest" description="Disordered" evidence="1">
    <location>
        <begin position="209"/>
        <end position="252"/>
    </location>
</feature>
<dbReference type="RefSeq" id="XP_007868465.1">
    <property type="nucleotide sequence ID" value="XM_007870274.1"/>
</dbReference>
<sequence length="252" mass="27694">MYKFGPGYVCADNGTHRHRGGGLAMYVSGPTCSLNDDLRSRPMLEEHSRLKDVEVAFVPPLHTEPDIQLKMEGISREIFALAEKHASWKGYATPRAARTTESGATAGGPEWPEWPEVVGMHSMRLVDLMVGGGVRSGGYRLVGLARSLRHRSQMTSVAVPPNLSCGRWRVFDHLVTFVIPPPSGITTPRTCMGSRTFCAVYSTYSAASPTAQTQLRGRRDGRNTEGQNKVSDESGARSVAERWEKHPALRDD</sequence>
<dbReference type="HOGENOM" id="CLU_1102878_0_0_1"/>
<dbReference type="AlphaFoldDB" id="S7Q0Y6"/>
<proteinExistence type="predicted"/>
<dbReference type="Proteomes" id="UP000030669">
    <property type="component" value="Unassembled WGS sequence"/>
</dbReference>
<evidence type="ECO:0000313" key="2">
    <source>
        <dbReference type="EMBL" id="EPQ53177.1"/>
    </source>
</evidence>
<gene>
    <name evidence="2" type="ORF">GLOTRDRAFT_95187</name>
</gene>
<protein>
    <submittedName>
        <fullName evidence="2">Uncharacterized protein</fullName>
    </submittedName>
</protein>
<keyword evidence="3" id="KW-1185">Reference proteome</keyword>